<dbReference type="EMBL" id="WJHE01000621">
    <property type="protein sequence ID" value="MST33513.1"/>
    <property type="molecule type" value="Genomic_DNA"/>
</dbReference>
<keyword evidence="11" id="KW-1185">Reference proteome</keyword>
<dbReference type="PANTHER" id="PTHR33908">
    <property type="entry name" value="MANNOSYLTRANSFERASE YKCB-RELATED"/>
    <property type="match status" value="1"/>
</dbReference>
<feature type="transmembrane region" description="Helical" evidence="9">
    <location>
        <begin position="194"/>
        <end position="214"/>
    </location>
</feature>
<dbReference type="Proteomes" id="UP000437736">
    <property type="component" value="Unassembled WGS sequence"/>
</dbReference>
<feature type="transmembrane region" description="Helical" evidence="9">
    <location>
        <begin position="524"/>
        <end position="543"/>
    </location>
</feature>
<protein>
    <recommendedName>
        <fullName evidence="12">Glycosyltransferase RgtA/B/C/D-like domain-containing protein</fullName>
    </recommendedName>
</protein>
<proteinExistence type="predicted"/>
<keyword evidence="2" id="KW-1003">Cell membrane</keyword>
<dbReference type="PANTHER" id="PTHR33908:SF11">
    <property type="entry name" value="MEMBRANE PROTEIN"/>
    <property type="match status" value="1"/>
</dbReference>
<evidence type="ECO:0000313" key="10">
    <source>
        <dbReference type="EMBL" id="MST33513.1"/>
    </source>
</evidence>
<evidence type="ECO:0000256" key="1">
    <source>
        <dbReference type="ARBA" id="ARBA00004651"/>
    </source>
</evidence>
<feature type="transmembrane region" description="Helical" evidence="9">
    <location>
        <begin position="259"/>
        <end position="277"/>
    </location>
</feature>
<evidence type="ECO:0000256" key="2">
    <source>
        <dbReference type="ARBA" id="ARBA00022475"/>
    </source>
</evidence>
<keyword evidence="6 9" id="KW-1133">Transmembrane helix</keyword>
<evidence type="ECO:0000256" key="5">
    <source>
        <dbReference type="ARBA" id="ARBA00022692"/>
    </source>
</evidence>
<feature type="transmembrane region" description="Helical" evidence="9">
    <location>
        <begin position="498"/>
        <end position="517"/>
    </location>
</feature>
<feature type="compositionally biased region" description="Basic and acidic residues" evidence="8">
    <location>
        <begin position="44"/>
        <end position="59"/>
    </location>
</feature>
<accession>A0ABW9QUZ8</accession>
<evidence type="ECO:0008006" key="12">
    <source>
        <dbReference type="Google" id="ProtNLM"/>
    </source>
</evidence>
<evidence type="ECO:0000256" key="9">
    <source>
        <dbReference type="SAM" id="Phobius"/>
    </source>
</evidence>
<comment type="caution">
    <text evidence="10">The sequence shown here is derived from an EMBL/GenBank/DDBJ whole genome shotgun (WGS) entry which is preliminary data.</text>
</comment>
<organism evidence="10 11">
    <name type="scientific">Acidiferrimicrobium australe</name>
    <dbReference type="NCBI Taxonomy" id="2664430"/>
    <lineage>
        <taxon>Bacteria</taxon>
        <taxon>Bacillati</taxon>
        <taxon>Actinomycetota</taxon>
        <taxon>Acidimicrobiia</taxon>
        <taxon>Acidimicrobiales</taxon>
        <taxon>Acidimicrobiaceae</taxon>
        <taxon>Acidiferrimicrobium</taxon>
    </lineage>
</organism>
<evidence type="ECO:0000313" key="11">
    <source>
        <dbReference type="Proteomes" id="UP000437736"/>
    </source>
</evidence>
<dbReference type="InterPro" id="IPR050297">
    <property type="entry name" value="LipidA_mod_glycosyltrf_83"/>
</dbReference>
<keyword evidence="7 9" id="KW-0472">Membrane</keyword>
<evidence type="ECO:0000256" key="8">
    <source>
        <dbReference type="SAM" id="MobiDB-lite"/>
    </source>
</evidence>
<feature type="transmembrane region" description="Helical" evidence="9">
    <location>
        <begin position="349"/>
        <end position="366"/>
    </location>
</feature>
<evidence type="ECO:0000256" key="3">
    <source>
        <dbReference type="ARBA" id="ARBA00022676"/>
    </source>
</evidence>
<evidence type="ECO:0000256" key="7">
    <source>
        <dbReference type="ARBA" id="ARBA00023136"/>
    </source>
</evidence>
<reference evidence="10 11" key="1">
    <citation type="submission" date="2019-11" db="EMBL/GenBank/DDBJ databases">
        <title>Acidiferrimicrobium australis gen. nov., sp. nov., an acidophilic and obligately heterotrophic, member of the Actinobacteria that catalyses dissimilatory oxido- reduction of iron isolated from metal-rich acidic water in Chile.</title>
        <authorList>
            <person name="Gonzalez D."/>
            <person name="Huber K."/>
            <person name="Hedrich S."/>
            <person name="Rojas-Villalobos C."/>
            <person name="Quatrini R."/>
            <person name="Dinamarca M.A."/>
            <person name="Schwarz A."/>
            <person name="Canales C."/>
            <person name="Nancucheo I."/>
        </authorList>
    </citation>
    <scope>NUCLEOTIDE SEQUENCE [LARGE SCALE GENOMIC DNA]</scope>
    <source>
        <strain evidence="10 11">USS-CCA1</strain>
    </source>
</reference>
<keyword evidence="4" id="KW-0808">Transferase</keyword>
<evidence type="ECO:0000256" key="4">
    <source>
        <dbReference type="ARBA" id="ARBA00022679"/>
    </source>
</evidence>
<feature type="transmembrane region" description="Helical" evidence="9">
    <location>
        <begin position="221"/>
        <end position="239"/>
    </location>
</feature>
<keyword evidence="3" id="KW-0328">Glycosyltransferase</keyword>
<keyword evidence="5 9" id="KW-0812">Transmembrane</keyword>
<gene>
    <name evidence="10" type="ORF">GHK86_12385</name>
</gene>
<name>A0ABW9QUZ8_9ACTN</name>
<feature type="transmembrane region" description="Helical" evidence="9">
    <location>
        <begin position="298"/>
        <end position="318"/>
    </location>
</feature>
<feature type="transmembrane region" description="Helical" evidence="9">
    <location>
        <begin position="472"/>
        <end position="492"/>
    </location>
</feature>
<sequence>MAANLPATRSPQVGSDGPSDGGTPGPPPAGAKGTARSSQGVQRQAERREPARTRDRAHPGVDCLPVATTTLGAADASTTFVADVGRVLRQGRRPGHRTLTALGALAVLAGVVLRFYSPSVLWLDEAISVNIAKLPLSQIHGALRQDGAPPLYYVLLHFWMKIFGQGDIAVRSLGGVISVAALPFFWAAGQRVGGVRLAWTTFFVALMSPFAIFYATDARMYSLMVLWCVLGFLAIARALENPSRGRLLAVGLLTGALLYTHYWALYLITMTGLWLLYHLWRHGRGLPSRVDRVAAARIFGSMILGSLLFVPWAPTFLFQARHTGTPWAAPASAADLIRVFDDFAGTGPWAVLLAFFYFSLFVLGVFGRRPRQGGAGGVGAVDGEASSGDAGASAGVTGVAAGSRPEGAGDRSDLEAIAHLDEAGGLTVRQRAVRLVDRAVGFAGFGPGGAGAARRRNRDEGVTLVLQPNRRALPIFAVLLGTLLLALAGAVIDNAAFVARYTAAVLPLFVLLVAMGIDVLTRRRLVIGMLSVVCVAGLLTAVGNNSQGRSQAVQVAQVLNAEAQPGDLVVYCPDQLGPAVSRLVHVPGLEQLTFPRAIGPQRVDWIDYRTVVQGTNVEAFAQNMLADLQPGHTLWLVWRNGYAPFGGDCGDLASWFSLKQGQGTTMVTANPSYLYEYENLVRYPVG</sequence>
<feature type="transmembrane region" description="Helical" evidence="9">
    <location>
        <begin position="168"/>
        <end position="188"/>
    </location>
</feature>
<feature type="region of interest" description="Disordered" evidence="8">
    <location>
        <begin position="1"/>
        <end position="63"/>
    </location>
</feature>
<comment type="subcellular location">
    <subcellularLocation>
        <location evidence="1">Cell membrane</location>
        <topology evidence="1">Multi-pass membrane protein</topology>
    </subcellularLocation>
</comment>
<evidence type="ECO:0000256" key="6">
    <source>
        <dbReference type="ARBA" id="ARBA00022989"/>
    </source>
</evidence>